<evidence type="ECO:0000313" key="2">
    <source>
        <dbReference type="Proteomes" id="UP001243846"/>
    </source>
</evidence>
<name>A0ABT8D3G5_9RHOB</name>
<dbReference type="Proteomes" id="UP001243846">
    <property type="component" value="Unassembled WGS sequence"/>
</dbReference>
<organism evidence="1 2">
    <name type="scientific">Paracoccus cavernae</name>
    <dbReference type="NCBI Taxonomy" id="1571207"/>
    <lineage>
        <taxon>Bacteria</taxon>
        <taxon>Pseudomonadati</taxon>
        <taxon>Pseudomonadota</taxon>
        <taxon>Alphaproteobacteria</taxon>
        <taxon>Rhodobacterales</taxon>
        <taxon>Paracoccaceae</taxon>
        <taxon>Paracoccus</taxon>
    </lineage>
</organism>
<evidence type="ECO:0008006" key="3">
    <source>
        <dbReference type="Google" id="ProtNLM"/>
    </source>
</evidence>
<evidence type="ECO:0000313" key="1">
    <source>
        <dbReference type="EMBL" id="MDN3710866.1"/>
    </source>
</evidence>
<keyword evidence="2" id="KW-1185">Reference proteome</keyword>
<proteinExistence type="predicted"/>
<sequence length="58" mass="6604">MAYSNKIAELLASAREEDKIELAHFLANNLEPHDHAIDSARVREYVAAMDRFAAPQHR</sequence>
<comment type="caution">
    <text evidence="1">The sequence shown here is derived from an EMBL/GenBank/DDBJ whole genome shotgun (WGS) entry which is preliminary data.</text>
</comment>
<protein>
    <recommendedName>
        <fullName evidence="3">Transcriptional regulator</fullName>
    </recommendedName>
</protein>
<accession>A0ABT8D3G5</accession>
<dbReference type="RefSeq" id="WP_377688496.1">
    <property type="nucleotide sequence ID" value="NZ_JBHMDZ010000049.1"/>
</dbReference>
<dbReference type="EMBL" id="JAUFRC010000001">
    <property type="protein sequence ID" value="MDN3710866.1"/>
    <property type="molecule type" value="Genomic_DNA"/>
</dbReference>
<gene>
    <name evidence="1" type="ORF">QWZ10_01765</name>
</gene>
<reference evidence="2" key="1">
    <citation type="journal article" date="2019" name="Int. J. Syst. Evol. Microbiol.">
        <title>The Global Catalogue of Microorganisms (GCM) 10K type strain sequencing project: providing services to taxonomists for standard genome sequencing and annotation.</title>
        <authorList>
            <consortium name="The Broad Institute Genomics Platform"/>
            <consortium name="The Broad Institute Genome Sequencing Center for Infectious Disease"/>
            <person name="Wu L."/>
            <person name="Ma J."/>
        </authorList>
    </citation>
    <scope>NUCLEOTIDE SEQUENCE [LARGE SCALE GENOMIC DNA]</scope>
    <source>
        <strain evidence="2">CECT 8482</strain>
    </source>
</reference>